<keyword evidence="9" id="KW-0694">RNA-binding</keyword>
<dbReference type="EC" id="2.1.1.386" evidence="11"/>
<dbReference type="AlphaFoldDB" id="A0A507DA03"/>
<keyword evidence="7" id="KW-0479">Metal-binding</keyword>
<protein>
    <recommendedName>
        <fullName evidence="3">Small RNA 2'-O-methyltransferase</fullName>
        <ecNumber evidence="11">2.1.1.386</ecNumber>
    </recommendedName>
</protein>
<dbReference type="GO" id="GO:0046872">
    <property type="term" value="F:metal ion binding"/>
    <property type="evidence" value="ECO:0007669"/>
    <property type="project" value="UniProtKB-KW"/>
</dbReference>
<dbReference type="Proteomes" id="UP000320475">
    <property type="component" value="Unassembled WGS sequence"/>
</dbReference>
<dbReference type="SUPFAM" id="SSF53335">
    <property type="entry name" value="S-adenosyl-L-methionine-dependent methyltransferases"/>
    <property type="match status" value="1"/>
</dbReference>
<evidence type="ECO:0000259" key="14">
    <source>
        <dbReference type="Pfam" id="PF13649"/>
    </source>
</evidence>
<dbReference type="GO" id="GO:0003723">
    <property type="term" value="F:RNA binding"/>
    <property type="evidence" value="ECO:0007669"/>
    <property type="project" value="UniProtKB-KW"/>
</dbReference>
<dbReference type="VEuPathDB" id="FungiDB:SeMB42_g02666"/>
<evidence type="ECO:0000256" key="1">
    <source>
        <dbReference type="ARBA" id="ARBA00001946"/>
    </source>
</evidence>
<dbReference type="InterPro" id="IPR041698">
    <property type="entry name" value="Methyltransf_25"/>
</dbReference>
<dbReference type="PANTHER" id="PTHR21404">
    <property type="entry name" value="HEN1"/>
    <property type="match status" value="1"/>
</dbReference>
<evidence type="ECO:0000313" key="16">
    <source>
        <dbReference type="EMBL" id="TPX49264.1"/>
    </source>
</evidence>
<dbReference type="Proteomes" id="UP000317494">
    <property type="component" value="Unassembled WGS sequence"/>
</dbReference>
<evidence type="ECO:0000313" key="17">
    <source>
        <dbReference type="Proteomes" id="UP000317494"/>
    </source>
</evidence>
<keyword evidence="8" id="KW-0460">Magnesium</keyword>
<dbReference type="Pfam" id="PF13649">
    <property type="entry name" value="Methyltransf_25"/>
    <property type="match status" value="1"/>
</dbReference>
<feature type="region of interest" description="Disordered" evidence="13">
    <location>
        <begin position="423"/>
        <end position="473"/>
    </location>
</feature>
<evidence type="ECO:0000313" key="15">
    <source>
        <dbReference type="EMBL" id="TPX48306.1"/>
    </source>
</evidence>
<accession>A0A507DA03</accession>
<evidence type="ECO:0000256" key="13">
    <source>
        <dbReference type="SAM" id="MobiDB-lite"/>
    </source>
</evidence>
<evidence type="ECO:0000256" key="3">
    <source>
        <dbReference type="ARBA" id="ARBA00021330"/>
    </source>
</evidence>
<comment type="caution">
    <text evidence="15">The sequence shown here is derived from an EMBL/GenBank/DDBJ whole genome shotgun (WGS) entry which is preliminary data.</text>
</comment>
<evidence type="ECO:0000256" key="7">
    <source>
        <dbReference type="ARBA" id="ARBA00022723"/>
    </source>
</evidence>
<dbReference type="EMBL" id="QEAM01000055">
    <property type="protein sequence ID" value="TPX48306.1"/>
    <property type="molecule type" value="Genomic_DNA"/>
</dbReference>
<evidence type="ECO:0000256" key="6">
    <source>
        <dbReference type="ARBA" id="ARBA00022691"/>
    </source>
</evidence>
<dbReference type="GO" id="GO:0005737">
    <property type="term" value="C:cytoplasm"/>
    <property type="evidence" value="ECO:0007669"/>
    <property type="project" value="TreeGrafter"/>
</dbReference>
<name>A0A507DA03_9FUNG</name>
<evidence type="ECO:0000313" key="18">
    <source>
        <dbReference type="Proteomes" id="UP000320475"/>
    </source>
</evidence>
<comment type="catalytic activity">
    <reaction evidence="12">
        <text>small RNA 3'-end nucleotide + S-adenosyl-L-methionine = small RNA 3'-end 2'-O-methylnucleotide + S-adenosyl-L-homocysteine + H(+)</text>
        <dbReference type="Rhea" id="RHEA:37887"/>
        <dbReference type="Rhea" id="RHEA-COMP:10415"/>
        <dbReference type="Rhea" id="RHEA-COMP:10416"/>
        <dbReference type="ChEBI" id="CHEBI:15378"/>
        <dbReference type="ChEBI" id="CHEBI:57856"/>
        <dbReference type="ChEBI" id="CHEBI:59789"/>
        <dbReference type="ChEBI" id="CHEBI:74896"/>
        <dbReference type="ChEBI" id="CHEBI:74898"/>
        <dbReference type="EC" id="2.1.1.386"/>
    </reaction>
</comment>
<dbReference type="Gene3D" id="3.40.50.150">
    <property type="entry name" value="Vaccinia Virus protein VP39"/>
    <property type="match status" value="1"/>
</dbReference>
<evidence type="ECO:0000256" key="4">
    <source>
        <dbReference type="ARBA" id="ARBA00022603"/>
    </source>
</evidence>
<feature type="domain" description="Methyltransferase" evidence="14">
    <location>
        <begin position="55"/>
        <end position="153"/>
    </location>
</feature>
<organism evidence="15 18">
    <name type="scientific">Synchytrium endobioticum</name>
    <dbReference type="NCBI Taxonomy" id="286115"/>
    <lineage>
        <taxon>Eukaryota</taxon>
        <taxon>Fungi</taxon>
        <taxon>Fungi incertae sedis</taxon>
        <taxon>Chytridiomycota</taxon>
        <taxon>Chytridiomycota incertae sedis</taxon>
        <taxon>Chytridiomycetes</taxon>
        <taxon>Synchytriales</taxon>
        <taxon>Synchytriaceae</taxon>
        <taxon>Synchytrium</taxon>
    </lineage>
</organism>
<dbReference type="GO" id="GO:0001510">
    <property type="term" value="P:RNA methylation"/>
    <property type="evidence" value="ECO:0007669"/>
    <property type="project" value="InterPro"/>
</dbReference>
<dbReference type="PANTHER" id="PTHR21404:SF3">
    <property type="entry name" value="SMALL RNA 2'-O-METHYLTRANSFERASE"/>
    <property type="match status" value="1"/>
</dbReference>
<dbReference type="InterPro" id="IPR029063">
    <property type="entry name" value="SAM-dependent_MTases_sf"/>
</dbReference>
<keyword evidence="4" id="KW-0489">Methyltransferase</keyword>
<keyword evidence="6" id="KW-0949">S-adenosyl-L-methionine</keyword>
<comment type="similarity">
    <text evidence="2">Belongs to the methyltransferase superfamily. HEN1 family.</text>
</comment>
<keyword evidence="17" id="KW-1185">Reference proteome</keyword>
<evidence type="ECO:0000256" key="12">
    <source>
        <dbReference type="ARBA" id="ARBA00048418"/>
    </source>
</evidence>
<proteinExistence type="inferred from homology"/>
<evidence type="ECO:0000256" key="2">
    <source>
        <dbReference type="ARBA" id="ARBA00009026"/>
    </source>
</evidence>
<dbReference type="GO" id="GO:0090486">
    <property type="term" value="F:small RNA 2'-O-methyltransferase activity"/>
    <property type="evidence" value="ECO:0007669"/>
    <property type="project" value="UniProtKB-EC"/>
</dbReference>
<evidence type="ECO:0000256" key="10">
    <source>
        <dbReference type="ARBA" id="ARBA00023158"/>
    </source>
</evidence>
<feature type="compositionally biased region" description="Polar residues" evidence="13">
    <location>
        <begin position="458"/>
        <end position="473"/>
    </location>
</feature>
<dbReference type="GO" id="GO:0030422">
    <property type="term" value="P:siRNA processing"/>
    <property type="evidence" value="ECO:0007669"/>
    <property type="project" value="TreeGrafter"/>
</dbReference>
<feature type="compositionally biased region" description="Basic and acidic residues" evidence="13">
    <location>
        <begin position="427"/>
        <end position="441"/>
    </location>
</feature>
<dbReference type="CDD" id="cd02440">
    <property type="entry name" value="AdoMet_MTases"/>
    <property type="match status" value="1"/>
</dbReference>
<keyword evidence="10" id="KW-0943">RNA-mediated gene silencing</keyword>
<dbReference type="GO" id="GO:0005634">
    <property type="term" value="C:nucleus"/>
    <property type="evidence" value="ECO:0007669"/>
    <property type="project" value="TreeGrafter"/>
</dbReference>
<evidence type="ECO:0000256" key="5">
    <source>
        <dbReference type="ARBA" id="ARBA00022679"/>
    </source>
</evidence>
<dbReference type="OrthoDB" id="2154311at2759"/>
<feature type="region of interest" description="Disordered" evidence="13">
    <location>
        <begin position="13"/>
        <end position="32"/>
    </location>
</feature>
<keyword evidence="5" id="KW-0808">Transferase</keyword>
<sequence>MPPVHVGVDAALSEHPSNAPAHAKSDHEPSFRPPLWRQRRAAVLHKLRDHHVQSVLDLGCGEGALLSILLNDTSFTHVAGVDLNKDVLQMARIDCSPTDADYCFLRETPVRLDLYQGSVADADSRLAAFDAVASVEVIEHLDPPVLEAFPHTVLGVYHPRLVIITTPNAEFNVNFKSLKYGTPTATLRNDDHRFEWTRQEFQSWCNRIASTYGYTVEYSGIGLLTPEETTVGYCTQMATFVRLNAQPLPIPADDPTTPYTLITSIDFPYFEQDGFTNSDILTEMAERTRYILYMEALATFASNISPHNKLPPPPYLLHIDRYWNVLRIRQICKRRKRLVEVVESVEAKQYFEYDNQSEILTIIFDPLKYDTSMDEQGSCDDVHDDVYGPQENSDTCEDWDNDFGDCSCEFQNDTDSQFANGWVSPPQDHDTPWATSDHDARVTTGWTLDTADEWKPSGESSSASRVDTSSGWE</sequence>
<dbReference type="InterPro" id="IPR026610">
    <property type="entry name" value="Hen1"/>
</dbReference>
<evidence type="ECO:0000256" key="8">
    <source>
        <dbReference type="ARBA" id="ARBA00022842"/>
    </source>
</evidence>
<gene>
    <name evidence="15" type="ORF">SeLEV6574_g02121</name>
    <name evidence="16" type="ORF">SeMB42_g02666</name>
</gene>
<reference evidence="17 18" key="1">
    <citation type="journal article" date="2019" name="Sci. Rep.">
        <title>Comparative genomics of chytrid fungi reveal insights into the obligate biotrophic and pathogenic lifestyle of Synchytrium endobioticum.</title>
        <authorList>
            <person name="van de Vossenberg B.T.L.H."/>
            <person name="Warris S."/>
            <person name="Nguyen H.D.T."/>
            <person name="van Gent-Pelzer M.P.E."/>
            <person name="Joly D.L."/>
            <person name="van de Geest H.C."/>
            <person name="Bonants P.J.M."/>
            <person name="Smith D.S."/>
            <person name="Levesque C.A."/>
            <person name="van der Lee T.A.J."/>
        </authorList>
    </citation>
    <scope>NUCLEOTIDE SEQUENCE [LARGE SCALE GENOMIC DNA]</scope>
    <source>
        <strain evidence="15 18">LEV6574</strain>
        <strain evidence="16 17">MB42</strain>
    </source>
</reference>
<dbReference type="EMBL" id="QEAN01000085">
    <property type="protein sequence ID" value="TPX49264.1"/>
    <property type="molecule type" value="Genomic_DNA"/>
</dbReference>
<comment type="cofactor">
    <cofactor evidence="1">
        <name>Mg(2+)</name>
        <dbReference type="ChEBI" id="CHEBI:18420"/>
    </cofactor>
</comment>
<evidence type="ECO:0000256" key="11">
    <source>
        <dbReference type="ARBA" id="ARBA00035025"/>
    </source>
</evidence>
<evidence type="ECO:0000256" key="9">
    <source>
        <dbReference type="ARBA" id="ARBA00022884"/>
    </source>
</evidence>